<dbReference type="UniPathway" id="UPA00275"/>
<dbReference type="Gene3D" id="3.40.50.10990">
    <property type="entry name" value="GTP cyclohydrolase II"/>
    <property type="match status" value="1"/>
</dbReference>
<evidence type="ECO:0000256" key="7">
    <source>
        <dbReference type="ARBA" id="ARBA00022842"/>
    </source>
</evidence>
<keyword evidence="7" id="KW-0460">Magnesium</keyword>
<dbReference type="PANTHER" id="PTHR21327">
    <property type="entry name" value="GTP CYCLOHYDROLASE II-RELATED"/>
    <property type="match status" value="1"/>
</dbReference>
<comment type="pathway">
    <text evidence="3">Cofactor biosynthesis; riboflavin biosynthesis.</text>
</comment>
<evidence type="ECO:0000256" key="8">
    <source>
        <dbReference type="ARBA" id="ARBA00023211"/>
    </source>
</evidence>
<dbReference type="PANTHER" id="PTHR21327:SF34">
    <property type="entry name" value="3,4-DIHYDROXY-2-BUTANONE 4-PHOSPHATE SYNTHASE"/>
    <property type="match status" value="1"/>
</dbReference>
<comment type="similarity">
    <text evidence="4">In the N-terminal section; belongs to the DHBP synthase family.</text>
</comment>
<evidence type="ECO:0000256" key="3">
    <source>
        <dbReference type="ARBA" id="ARBA00005104"/>
    </source>
</evidence>
<evidence type="ECO:0000256" key="9">
    <source>
        <dbReference type="ARBA" id="ARBA00023239"/>
    </source>
</evidence>
<dbReference type="AlphaFoldDB" id="A0A2H9T891"/>
<evidence type="ECO:0000256" key="1">
    <source>
        <dbReference type="ARBA" id="ARBA00001936"/>
    </source>
</evidence>
<evidence type="ECO:0000256" key="2">
    <source>
        <dbReference type="ARBA" id="ARBA00001946"/>
    </source>
</evidence>
<dbReference type="SUPFAM" id="SSF55821">
    <property type="entry name" value="YrdC/RibB"/>
    <property type="match status" value="1"/>
</dbReference>
<dbReference type="GO" id="GO:0005829">
    <property type="term" value="C:cytosol"/>
    <property type="evidence" value="ECO:0007669"/>
    <property type="project" value="TreeGrafter"/>
</dbReference>
<evidence type="ECO:0000256" key="5">
    <source>
        <dbReference type="ARBA" id="ARBA00022619"/>
    </source>
</evidence>
<proteinExistence type="inferred from homology"/>
<dbReference type="Pfam" id="PF00926">
    <property type="entry name" value="DHBP_synthase"/>
    <property type="match status" value="1"/>
</dbReference>
<keyword evidence="8" id="KW-0464">Manganese</keyword>
<dbReference type="GO" id="GO:0008686">
    <property type="term" value="F:3,4-dihydroxy-2-butanone-4-phosphate synthase activity"/>
    <property type="evidence" value="ECO:0007669"/>
    <property type="project" value="InterPro"/>
</dbReference>
<feature type="domain" description="GTP cyclohydrolase II" evidence="10">
    <location>
        <begin position="213"/>
        <end position="345"/>
    </location>
</feature>
<dbReference type="NCBIfam" id="TIGR00506">
    <property type="entry name" value="ribB"/>
    <property type="match status" value="1"/>
</dbReference>
<dbReference type="EMBL" id="NSIT01000067">
    <property type="protein sequence ID" value="PJE79460.1"/>
    <property type="molecule type" value="Genomic_DNA"/>
</dbReference>
<dbReference type="Gene3D" id="3.90.870.10">
    <property type="entry name" value="DHBP synthase"/>
    <property type="match status" value="1"/>
</dbReference>
<dbReference type="PIRSF" id="PIRSF001259">
    <property type="entry name" value="RibA"/>
    <property type="match status" value="1"/>
</dbReference>
<dbReference type="InterPro" id="IPR017945">
    <property type="entry name" value="DHBP_synth_RibB-like_a/b_dom"/>
</dbReference>
<comment type="cofactor">
    <cofactor evidence="2">
        <name>Mg(2+)</name>
        <dbReference type="ChEBI" id="CHEBI:18420"/>
    </cofactor>
</comment>
<protein>
    <submittedName>
        <fullName evidence="11">Riboflavin biosynthesis protein RibBA</fullName>
    </submittedName>
</protein>
<sequence>MQLNTVEELIEDIRAGKPVILMDDEERENEGDMLIAADKVTPEIINFMTREARGLLCLTLTGERCDQLKLRQMTEKNANTSGFGTPFTVSIEAAEGVTTGISAFDRAVTIKTAVNPSAGADDLVHPGHIFPLRAQSAGVLARAGHTEAGCDLTRLAGLTPAAAIIEIMAEDGTMARRPQLEAFAQKHDLKIGTVKDLIHYRIQQEQMVTQKNRQKLQTQFGEFDLTVYDDIITGQTHMALSMGNLLPDDRILTGIHTGDTLNDMLAVTSRPYTRQVLQEIAQTGSGMLVMLDIDGYQKPEQIIGALNRKSIKTHDDLALRTCQRVASVTGIIRDMGVKKLHLIAGSVSDEMLNGIKQHIADII</sequence>
<dbReference type="SUPFAM" id="SSF142695">
    <property type="entry name" value="RibA-like"/>
    <property type="match status" value="1"/>
</dbReference>
<dbReference type="InterPro" id="IPR032677">
    <property type="entry name" value="GTP_cyclohydro_II"/>
</dbReference>
<dbReference type="InterPro" id="IPR000422">
    <property type="entry name" value="DHBP_synthase_RibB"/>
</dbReference>
<comment type="caution">
    <text evidence="11">The sequence shown here is derived from an EMBL/GenBank/DDBJ whole genome shotgun (WGS) entry which is preliminary data.</text>
</comment>
<name>A0A2H9T891_9ZZZZ</name>
<dbReference type="InterPro" id="IPR036144">
    <property type="entry name" value="RibA-like_sf"/>
</dbReference>
<keyword evidence="5" id="KW-0686">Riboflavin biosynthesis</keyword>
<reference evidence="11" key="1">
    <citation type="journal article" date="2017" name="Appl. Environ. Microbiol.">
        <title>Molecular characterization of an Endozoicomonas-like organism causing infection in king scallop Pecten maximus L.</title>
        <authorList>
            <person name="Cano I."/>
            <person name="van Aerle R."/>
            <person name="Ross S."/>
            <person name="Verner-Jeffreys D.W."/>
            <person name="Paley R.K."/>
            <person name="Rimmer G."/>
            <person name="Ryder D."/>
            <person name="Hooper P."/>
            <person name="Stone D."/>
            <person name="Feist S.W."/>
        </authorList>
    </citation>
    <scope>NUCLEOTIDE SEQUENCE</scope>
</reference>
<comment type="cofactor">
    <cofactor evidence="1">
        <name>Mn(2+)</name>
        <dbReference type="ChEBI" id="CHEBI:29035"/>
    </cofactor>
</comment>
<evidence type="ECO:0000256" key="4">
    <source>
        <dbReference type="ARBA" id="ARBA00005520"/>
    </source>
</evidence>
<dbReference type="GO" id="GO:0003935">
    <property type="term" value="F:GTP cyclohydrolase II activity"/>
    <property type="evidence" value="ECO:0007669"/>
    <property type="project" value="TreeGrafter"/>
</dbReference>
<evidence type="ECO:0000259" key="10">
    <source>
        <dbReference type="Pfam" id="PF00925"/>
    </source>
</evidence>
<accession>A0A2H9T891</accession>
<dbReference type="GO" id="GO:0009231">
    <property type="term" value="P:riboflavin biosynthetic process"/>
    <property type="evidence" value="ECO:0007669"/>
    <property type="project" value="UniProtKB-UniPathway"/>
</dbReference>
<dbReference type="Pfam" id="PF00925">
    <property type="entry name" value="GTP_cyclohydro2"/>
    <property type="match status" value="1"/>
</dbReference>
<evidence type="ECO:0000313" key="11">
    <source>
        <dbReference type="EMBL" id="PJE79460.1"/>
    </source>
</evidence>
<dbReference type="FunFam" id="3.90.870.10:FF:000001">
    <property type="entry name" value="Riboflavin biosynthesis protein RibBA"/>
    <property type="match status" value="1"/>
</dbReference>
<evidence type="ECO:0000256" key="6">
    <source>
        <dbReference type="ARBA" id="ARBA00022723"/>
    </source>
</evidence>
<organism evidence="11">
    <name type="scientific">invertebrate metagenome</name>
    <dbReference type="NCBI Taxonomy" id="1711999"/>
    <lineage>
        <taxon>unclassified sequences</taxon>
        <taxon>metagenomes</taxon>
        <taxon>organismal metagenomes</taxon>
    </lineage>
</organism>
<keyword evidence="6" id="KW-0479">Metal-binding</keyword>
<gene>
    <name evidence="11" type="primary">ribBA</name>
    <name evidence="11" type="ORF">CI610_01557</name>
</gene>
<dbReference type="GO" id="GO:0046872">
    <property type="term" value="F:metal ion binding"/>
    <property type="evidence" value="ECO:0007669"/>
    <property type="project" value="UniProtKB-KW"/>
</dbReference>
<dbReference type="HAMAP" id="MF_00180">
    <property type="entry name" value="RibB"/>
    <property type="match status" value="1"/>
</dbReference>
<keyword evidence="9" id="KW-0456">Lyase</keyword>